<dbReference type="SUPFAM" id="SSF88723">
    <property type="entry name" value="PIN domain-like"/>
    <property type="match status" value="1"/>
</dbReference>
<reference evidence="2 3" key="1">
    <citation type="submission" date="2019-07" db="EMBL/GenBank/DDBJ databases">
        <title>Whole genome shotgun sequence of Meiothermus hypogaeus NBRC 106114.</title>
        <authorList>
            <person name="Hosoyama A."/>
            <person name="Uohara A."/>
            <person name="Ohji S."/>
            <person name="Ichikawa N."/>
        </authorList>
    </citation>
    <scope>NUCLEOTIDE SEQUENCE [LARGE SCALE GENOMIC DNA]</scope>
    <source>
        <strain evidence="2 3">NBRC 106114</strain>
    </source>
</reference>
<organism evidence="2 3">
    <name type="scientific">Meiothermus hypogaeus NBRC 106114</name>
    <dbReference type="NCBI Taxonomy" id="1227553"/>
    <lineage>
        <taxon>Bacteria</taxon>
        <taxon>Thermotogati</taxon>
        <taxon>Deinococcota</taxon>
        <taxon>Deinococci</taxon>
        <taxon>Thermales</taxon>
        <taxon>Thermaceae</taxon>
        <taxon>Meiothermus</taxon>
    </lineage>
</organism>
<feature type="domain" description="PIN" evidence="1">
    <location>
        <begin position="18"/>
        <end position="133"/>
    </location>
</feature>
<evidence type="ECO:0000313" key="2">
    <source>
        <dbReference type="EMBL" id="GEM82237.1"/>
    </source>
</evidence>
<name>A0A511QYZ9_9DEIN</name>
<dbReference type="InterPro" id="IPR002716">
    <property type="entry name" value="PIN_dom"/>
</dbReference>
<dbReference type="Pfam" id="PF01850">
    <property type="entry name" value="PIN"/>
    <property type="match status" value="1"/>
</dbReference>
<dbReference type="InterPro" id="IPR029060">
    <property type="entry name" value="PIN-like_dom_sf"/>
</dbReference>
<dbReference type="Gene3D" id="3.40.50.1010">
    <property type="entry name" value="5'-nuclease"/>
    <property type="match status" value="1"/>
</dbReference>
<sequence length="148" mass="16406">MTPRHRRAAGAASLQRLVLDSGPLIALFHAADPDHEAAVRGFRALAEGNSRLIIPLPVLFEVYKWLLFEGGGVVARRALERMVEALEIVPLGLEDLEAIQILLASRPEWRGTLEDASVVLLALRSKAPVWTLNYRDLGVFRELSFWAG</sequence>
<gene>
    <name evidence="2" type="ORF">MHY01S_04030</name>
</gene>
<dbReference type="EMBL" id="BJXL01000006">
    <property type="protein sequence ID" value="GEM82237.1"/>
    <property type="molecule type" value="Genomic_DNA"/>
</dbReference>
<protein>
    <submittedName>
        <fullName evidence="2">Twitching motility protein PilT</fullName>
    </submittedName>
</protein>
<accession>A0A511QYZ9</accession>
<evidence type="ECO:0000313" key="3">
    <source>
        <dbReference type="Proteomes" id="UP000321197"/>
    </source>
</evidence>
<evidence type="ECO:0000259" key="1">
    <source>
        <dbReference type="Pfam" id="PF01850"/>
    </source>
</evidence>
<comment type="caution">
    <text evidence="2">The sequence shown here is derived from an EMBL/GenBank/DDBJ whole genome shotgun (WGS) entry which is preliminary data.</text>
</comment>
<proteinExistence type="predicted"/>
<dbReference type="RefSeq" id="WP_013157072.1">
    <property type="nucleotide sequence ID" value="NZ_BJXL01000006.1"/>
</dbReference>
<dbReference type="AlphaFoldDB" id="A0A511QYZ9"/>
<dbReference type="OrthoDB" id="25763at2"/>
<dbReference type="Proteomes" id="UP000321197">
    <property type="component" value="Unassembled WGS sequence"/>
</dbReference>